<sequence length="468" mass="54565">MLNIYANEEWAIDAKKALIFFISRMGDTKWTERRAKVISYFHNVESIQYGTKEIKTDEKKAILPIAVYEDWIAWYMYLVESIFYRPSCGDTLQSARIFPFFSMIGKNLSTLLDIDGIETKIDELLNEKKNQPDAIFFELAVANLYCKNGWKVCFIPESIFYKSPDLQIRKNGKQYWVECKRMQKVSDYSENERLEWQKRSIKLSELLNYQKLSYYIDITFKVPVADTDENILVDTFIDCLKAKESGKIMESKTSQIEVIIKTLDISSINKNLEDKNIRNNSPEIIEALIGEYISGGNYVTALGYDELYKLGTNKDMDVLNIYVNKIKNACIMKWTNISDHSIDMKAKDIKRLLVKAVNQIPSDNPGIIHIGYENLDGPYVERKRFLKIQNTIQNFDYKDKDIQAIFCNNIQLLATSNNFDWAETACFYKKSVDPNLKNHLLLADSIDKFNQPHWEEDIYNLEKKDSED</sequence>
<gene>
    <name evidence="1" type="ORF">SAMN05421786_105104</name>
</gene>
<dbReference type="EMBL" id="FTOL01000005">
    <property type="protein sequence ID" value="SIT08942.1"/>
    <property type="molecule type" value="Genomic_DNA"/>
</dbReference>
<accession>A0A1N7PE98</accession>
<evidence type="ECO:0000313" key="2">
    <source>
        <dbReference type="Proteomes" id="UP000186744"/>
    </source>
</evidence>
<protein>
    <submittedName>
        <fullName evidence="1">Uncharacterized protein</fullName>
    </submittedName>
</protein>
<keyword evidence="2" id="KW-1185">Reference proteome</keyword>
<proteinExistence type="predicted"/>
<organism evidence="1 2">
    <name type="scientific">Chryseobacterium ureilyticum</name>
    <dbReference type="NCBI Taxonomy" id="373668"/>
    <lineage>
        <taxon>Bacteria</taxon>
        <taxon>Pseudomonadati</taxon>
        <taxon>Bacteroidota</taxon>
        <taxon>Flavobacteriia</taxon>
        <taxon>Flavobacteriales</taxon>
        <taxon>Weeksellaceae</taxon>
        <taxon>Chryseobacterium group</taxon>
        <taxon>Chryseobacterium</taxon>
    </lineage>
</organism>
<dbReference type="OrthoDB" id="7462971at2"/>
<dbReference type="RefSeq" id="WP_084184511.1">
    <property type="nucleotide sequence ID" value="NZ_FTOL01000005.1"/>
</dbReference>
<evidence type="ECO:0000313" key="1">
    <source>
        <dbReference type="EMBL" id="SIT08942.1"/>
    </source>
</evidence>
<name>A0A1N7PE98_9FLAO</name>
<dbReference type="AlphaFoldDB" id="A0A1N7PE98"/>
<reference evidence="2" key="1">
    <citation type="submission" date="2017-01" db="EMBL/GenBank/DDBJ databases">
        <authorList>
            <person name="Varghese N."/>
            <person name="Submissions S."/>
        </authorList>
    </citation>
    <scope>NUCLEOTIDE SEQUENCE [LARGE SCALE GENOMIC DNA]</scope>
    <source>
        <strain evidence="2">DSM 18017</strain>
    </source>
</reference>
<dbReference type="Proteomes" id="UP000186744">
    <property type="component" value="Unassembled WGS sequence"/>
</dbReference>